<keyword evidence="14" id="KW-0067">ATP-binding</keyword>
<evidence type="ECO:0000256" key="11">
    <source>
        <dbReference type="ARBA" id="ARBA00022741"/>
    </source>
</evidence>
<dbReference type="SUPFAM" id="SSF52374">
    <property type="entry name" value="Nucleotidylyl transferase"/>
    <property type="match status" value="1"/>
</dbReference>
<evidence type="ECO:0000256" key="10">
    <source>
        <dbReference type="ARBA" id="ARBA00022695"/>
    </source>
</evidence>
<dbReference type="NCBIfam" id="NF004160">
    <property type="entry name" value="PRK05627.1-3"/>
    <property type="match status" value="1"/>
</dbReference>
<dbReference type="EMBL" id="UINC01026798">
    <property type="protein sequence ID" value="SVB04892.1"/>
    <property type="molecule type" value="Genomic_DNA"/>
</dbReference>
<keyword evidence="11" id="KW-0547">Nucleotide-binding</keyword>
<keyword evidence="13" id="KW-0274">FAD</keyword>
<comment type="pathway">
    <text evidence="1">Cofactor biosynthesis; FAD biosynthesis; FAD from FMN: step 1/1.</text>
</comment>
<evidence type="ECO:0000256" key="7">
    <source>
        <dbReference type="ARBA" id="ARBA00022630"/>
    </source>
</evidence>
<dbReference type="FunFam" id="2.40.30.30:FF:000003">
    <property type="entry name" value="Riboflavin biosynthesis protein"/>
    <property type="match status" value="1"/>
</dbReference>
<gene>
    <name evidence="17" type="ORF">METZ01_LOCUS157746</name>
</gene>
<keyword evidence="12" id="KW-0418">Kinase</keyword>
<dbReference type="InterPro" id="IPR002606">
    <property type="entry name" value="Riboflavin_kinase_bac"/>
</dbReference>
<dbReference type="UniPathway" id="UPA00276">
    <property type="reaction ID" value="UER00406"/>
</dbReference>
<evidence type="ECO:0000256" key="14">
    <source>
        <dbReference type="ARBA" id="ARBA00022840"/>
    </source>
</evidence>
<dbReference type="Gene3D" id="3.40.50.620">
    <property type="entry name" value="HUPs"/>
    <property type="match status" value="1"/>
</dbReference>
<evidence type="ECO:0000313" key="17">
    <source>
        <dbReference type="EMBL" id="SVB04892.1"/>
    </source>
</evidence>
<evidence type="ECO:0000256" key="12">
    <source>
        <dbReference type="ARBA" id="ARBA00022777"/>
    </source>
</evidence>
<dbReference type="SUPFAM" id="SSF82114">
    <property type="entry name" value="Riboflavin kinase-like"/>
    <property type="match status" value="1"/>
</dbReference>
<proteinExistence type="inferred from homology"/>
<dbReference type="GO" id="GO:0005524">
    <property type="term" value="F:ATP binding"/>
    <property type="evidence" value="ECO:0007669"/>
    <property type="project" value="UniProtKB-KW"/>
</dbReference>
<accession>A0A382AUY7</accession>
<dbReference type="PANTHER" id="PTHR22749:SF6">
    <property type="entry name" value="RIBOFLAVIN KINASE"/>
    <property type="match status" value="1"/>
</dbReference>
<protein>
    <recommendedName>
        <fullName evidence="6">Bifunctional riboflavin kinase/FMN adenylyltransferase</fullName>
        <ecNumber evidence="4">2.7.1.26</ecNumber>
        <ecNumber evidence="5">2.7.7.2</ecNumber>
    </recommendedName>
</protein>
<feature type="domain" description="Riboflavin kinase" evidence="16">
    <location>
        <begin position="181"/>
        <end position="305"/>
    </location>
</feature>
<keyword evidence="8" id="KW-0288">FMN</keyword>
<evidence type="ECO:0000256" key="9">
    <source>
        <dbReference type="ARBA" id="ARBA00022679"/>
    </source>
</evidence>
<dbReference type="CDD" id="cd02064">
    <property type="entry name" value="FAD_synthetase_N"/>
    <property type="match status" value="1"/>
</dbReference>
<evidence type="ECO:0000256" key="8">
    <source>
        <dbReference type="ARBA" id="ARBA00022643"/>
    </source>
</evidence>
<dbReference type="NCBIfam" id="TIGR00083">
    <property type="entry name" value="ribF"/>
    <property type="match status" value="1"/>
</dbReference>
<comment type="similarity">
    <text evidence="3">Belongs to the RibF family.</text>
</comment>
<dbReference type="GO" id="GO:0009231">
    <property type="term" value="P:riboflavin biosynthetic process"/>
    <property type="evidence" value="ECO:0007669"/>
    <property type="project" value="InterPro"/>
</dbReference>
<keyword evidence="7" id="KW-0285">Flavoprotein</keyword>
<comment type="pathway">
    <text evidence="2">Cofactor biosynthesis; FMN biosynthesis; FMN from riboflavin (ATP route): step 1/1.</text>
</comment>
<evidence type="ECO:0000256" key="6">
    <source>
        <dbReference type="ARBA" id="ARBA00018483"/>
    </source>
</evidence>
<dbReference type="GO" id="GO:0003919">
    <property type="term" value="F:FMN adenylyltransferase activity"/>
    <property type="evidence" value="ECO:0007669"/>
    <property type="project" value="UniProtKB-EC"/>
</dbReference>
<dbReference type="AlphaFoldDB" id="A0A382AUY7"/>
<dbReference type="NCBIfam" id="NF004162">
    <property type="entry name" value="PRK05627.1-5"/>
    <property type="match status" value="1"/>
</dbReference>
<dbReference type="Pfam" id="PF06574">
    <property type="entry name" value="FAD_syn"/>
    <property type="match status" value="1"/>
</dbReference>
<evidence type="ECO:0000256" key="5">
    <source>
        <dbReference type="ARBA" id="ARBA00012393"/>
    </source>
</evidence>
<dbReference type="Gene3D" id="2.40.30.30">
    <property type="entry name" value="Riboflavin kinase-like"/>
    <property type="match status" value="1"/>
</dbReference>
<dbReference type="EC" id="2.7.7.2" evidence="5"/>
<dbReference type="GO" id="GO:0009398">
    <property type="term" value="P:FMN biosynthetic process"/>
    <property type="evidence" value="ECO:0007669"/>
    <property type="project" value="UniProtKB-UniPathway"/>
</dbReference>
<dbReference type="EC" id="2.7.1.26" evidence="4"/>
<dbReference type="InterPro" id="IPR015864">
    <property type="entry name" value="FAD_synthase"/>
</dbReference>
<dbReference type="InterPro" id="IPR023468">
    <property type="entry name" value="Riboflavin_kinase"/>
</dbReference>
<organism evidence="17">
    <name type="scientific">marine metagenome</name>
    <dbReference type="NCBI Taxonomy" id="408172"/>
    <lineage>
        <taxon>unclassified sequences</taxon>
        <taxon>metagenomes</taxon>
        <taxon>ecological metagenomes</taxon>
    </lineage>
</organism>
<dbReference type="GO" id="GO:0008531">
    <property type="term" value="F:riboflavin kinase activity"/>
    <property type="evidence" value="ECO:0007669"/>
    <property type="project" value="UniProtKB-EC"/>
</dbReference>
<dbReference type="PIRSF" id="PIRSF004491">
    <property type="entry name" value="FAD_Synth"/>
    <property type="match status" value="1"/>
</dbReference>
<reference evidence="17" key="1">
    <citation type="submission" date="2018-05" db="EMBL/GenBank/DDBJ databases">
        <authorList>
            <person name="Lanie J.A."/>
            <person name="Ng W.-L."/>
            <person name="Kazmierczak K.M."/>
            <person name="Andrzejewski T.M."/>
            <person name="Davidsen T.M."/>
            <person name="Wayne K.J."/>
            <person name="Tettelin H."/>
            <person name="Glass J.I."/>
            <person name="Rusch D."/>
            <person name="Podicherti R."/>
            <person name="Tsui H.-C.T."/>
            <person name="Winkler M.E."/>
        </authorList>
    </citation>
    <scope>NUCLEOTIDE SEQUENCE</scope>
</reference>
<evidence type="ECO:0000256" key="3">
    <source>
        <dbReference type="ARBA" id="ARBA00010214"/>
    </source>
</evidence>
<dbReference type="FunFam" id="3.40.50.620:FF:000021">
    <property type="entry name" value="Riboflavin biosynthesis protein"/>
    <property type="match status" value="1"/>
</dbReference>
<dbReference type="InterPro" id="IPR015865">
    <property type="entry name" value="Riboflavin_kinase_bac/euk"/>
</dbReference>
<dbReference type="InterPro" id="IPR014729">
    <property type="entry name" value="Rossmann-like_a/b/a_fold"/>
</dbReference>
<evidence type="ECO:0000256" key="13">
    <source>
        <dbReference type="ARBA" id="ARBA00022827"/>
    </source>
</evidence>
<name>A0A382AUY7_9ZZZZ</name>
<dbReference type="PANTHER" id="PTHR22749">
    <property type="entry name" value="RIBOFLAVIN KINASE/FMN ADENYLYLTRANSFERASE"/>
    <property type="match status" value="1"/>
</dbReference>
<keyword evidence="15" id="KW-0511">Multifunctional enzyme</keyword>
<dbReference type="InterPro" id="IPR023465">
    <property type="entry name" value="Riboflavin_kinase_dom_sf"/>
</dbReference>
<dbReference type="GO" id="GO:0006747">
    <property type="term" value="P:FAD biosynthetic process"/>
    <property type="evidence" value="ECO:0007669"/>
    <property type="project" value="UniProtKB-UniPathway"/>
</dbReference>
<evidence type="ECO:0000256" key="2">
    <source>
        <dbReference type="ARBA" id="ARBA00005201"/>
    </source>
</evidence>
<evidence type="ECO:0000256" key="1">
    <source>
        <dbReference type="ARBA" id="ARBA00004726"/>
    </source>
</evidence>
<evidence type="ECO:0000259" key="16">
    <source>
        <dbReference type="SMART" id="SM00904"/>
    </source>
</evidence>
<sequence>MGLSEELNIEKDLRDSFITIGVFDGVHLGHKHLAKKLIESAMKNGKSPGIVTFKNHPAAVINPRFQPNFLTSFEAKMDLLKDTGVDFVSAITFDQEVADLTAKDFLGLLKNRLGMKGLVVGPDFQMGKNREADTARLAILGSQLGFDLEVVDVKKNGRNQIRSTMIRSLISNGDVKNASVMLGRKFSLEGSVITGMKRGKSLGFPTANLKTNKDIAMPANGIYATVATIAGDRYPAATSVGTNPTFGGKEQTVETYILDFDKNIYGQSLSISFYEKLRNELTFNSVDNLIAQVKSDIVEVRKLNQSGELQ</sequence>
<dbReference type="SMART" id="SM00904">
    <property type="entry name" value="Flavokinase"/>
    <property type="match status" value="1"/>
</dbReference>
<dbReference type="Pfam" id="PF01687">
    <property type="entry name" value="Flavokinase"/>
    <property type="match status" value="1"/>
</dbReference>
<keyword evidence="10" id="KW-0548">Nucleotidyltransferase</keyword>
<evidence type="ECO:0000256" key="15">
    <source>
        <dbReference type="ARBA" id="ARBA00023268"/>
    </source>
</evidence>
<evidence type="ECO:0000256" key="4">
    <source>
        <dbReference type="ARBA" id="ARBA00012105"/>
    </source>
</evidence>
<dbReference type="UniPathway" id="UPA00277">
    <property type="reaction ID" value="UER00407"/>
</dbReference>
<keyword evidence="9" id="KW-0808">Transferase</keyword>